<evidence type="ECO:0000256" key="3">
    <source>
        <dbReference type="ARBA" id="ARBA00022692"/>
    </source>
</evidence>
<keyword evidence="4" id="KW-0677">Repeat</keyword>
<dbReference type="Proteomes" id="UP001589789">
    <property type="component" value="Unassembled WGS sequence"/>
</dbReference>
<dbReference type="RefSeq" id="WP_377052491.1">
    <property type="nucleotide sequence ID" value="NZ_JBHLVZ010000057.1"/>
</dbReference>
<evidence type="ECO:0000313" key="13">
    <source>
        <dbReference type="EMBL" id="MFC0387239.1"/>
    </source>
</evidence>
<dbReference type="InterPro" id="IPR036318">
    <property type="entry name" value="FAD-bd_PCMH-like_sf"/>
</dbReference>
<dbReference type="SUPFAM" id="SSF56176">
    <property type="entry name" value="FAD-binding/transporter-associated domain-like"/>
    <property type="match status" value="1"/>
</dbReference>
<dbReference type="InterPro" id="IPR002550">
    <property type="entry name" value="CNNM"/>
</dbReference>
<keyword evidence="6 8" id="KW-0129">CBS domain</keyword>
<dbReference type="PANTHER" id="PTHR22777">
    <property type="entry name" value="HEMOLYSIN-RELATED"/>
    <property type="match status" value="1"/>
</dbReference>
<evidence type="ECO:0000259" key="11">
    <source>
        <dbReference type="PROSITE" id="PS51371"/>
    </source>
</evidence>
<evidence type="ECO:0000256" key="9">
    <source>
        <dbReference type="PROSITE-ProRule" id="PRU01193"/>
    </source>
</evidence>
<keyword evidence="14" id="KW-1185">Reference proteome</keyword>
<proteinExistence type="inferred from homology"/>
<keyword evidence="7 9" id="KW-0472">Membrane</keyword>
<comment type="similarity">
    <text evidence="2">Belongs to the UPF0053 family. Hemolysin C subfamily.</text>
</comment>
<dbReference type="InterPro" id="IPR005170">
    <property type="entry name" value="Transptr-assoc_dom"/>
</dbReference>
<feature type="transmembrane region" description="Helical" evidence="10">
    <location>
        <begin position="160"/>
        <end position="182"/>
    </location>
</feature>
<accession>A0ABV6IVF8</accession>
<dbReference type="EMBL" id="JBHLVZ010000057">
    <property type="protein sequence ID" value="MFC0387239.1"/>
    <property type="molecule type" value="Genomic_DNA"/>
</dbReference>
<reference evidence="13 14" key="1">
    <citation type="submission" date="2024-09" db="EMBL/GenBank/DDBJ databases">
        <authorList>
            <person name="Sun Q."/>
            <person name="Mori K."/>
        </authorList>
    </citation>
    <scope>NUCLEOTIDE SEQUENCE [LARGE SCALE GENOMIC DNA]</scope>
    <source>
        <strain evidence="13 14">CCM 7468</strain>
    </source>
</reference>
<dbReference type="SUPFAM" id="SSF54631">
    <property type="entry name" value="CBS-domain pair"/>
    <property type="match status" value="1"/>
</dbReference>
<dbReference type="PROSITE" id="PS51371">
    <property type="entry name" value="CBS"/>
    <property type="match status" value="2"/>
</dbReference>
<evidence type="ECO:0000259" key="12">
    <source>
        <dbReference type="PROSITE" id="PS51846"/>
    </source>
</evidence>
<dbReference type="InterPro" id="IPR046342">
    <property type="entry name" value="CBS_dom_sf"/>
</dbReference>
<sequence>MSGRGPLVLTVGQARDAHLGHPHQLEVVLLEIAIVLVLVALNGVFSLSELAVVSARRPRLRAMAEVGRPGAKTALALASDPGRFLSTVQIGITLVGVLAGAFSGSALGGRLTAWLVGLGVPQSVADPAGFGGIVAVVTYLSIVVGELVPKRLALSNAEGLACTMAPLMNVVSRVAAPVVWILDNSTKLIFRLMGRGDEPEETVTQDDVRSLVTEAERHGSIETAERHMIAGVLRLGDRPVKGVMTPRGEVDWIDAAGSLDAMKEVLMRTAHSRLPVIDGSPDRIIGVVQSRELLAAMLRGEALDPRIMARHAPIVPDTAEALEILSTLRKAEVPMALVHDEYGHFEGLVTPTDLTGAIVGGFRSDEDPGDEHAAVQREDGSWLLAGWMPADEMVDTLRLAIPSDRSYQTVAGFLLDAMKRLPQVGEAAEVDGWRFEVVDLDGRRIDKVLAAPIEAGSVLATYRLGGGPPVR</sequence>
<protein>
    <submittedName>
        <fullName evidence="13">Hemolysin family protein</fullName>
    </submittedName>
</protein>
<dbReference type="PROSITE" id="PS51846">
    <property type="entry name" value="CNNM"/>
    <property type="match status" value="1"/>
</dbReference>
<dbReference type="Gene3D" id="3.30.465.10">
    <property type="match status" value="1"/>
</dbReference>
<dbReference type="Pfam" id="PF00571">
    <property type="entry name" value="CBS"/>
    <property type="match status" value="2"/>
</dbReference>
<feature type="transmembrane region" description="Helical" evidence="10">
    <location>
        <begin position="84"/>
        <end position="108"/>
    </location>
</feature>
<comment type="subcellular location">
    <subcellularLocation>
        <location evidence="1">Membrane</location>
        <topology evidence="1">Multi-pass membrane protein</topology>
    </subcellularLocation>
</comment>
<dbReference type="CDD" id="cd04590">
    <property type="entry name" value="CBS_pair_CorC_HlyC_assoc"/>
    <property type="match status" value="1"/>
</dbReference>
<evidence type="ECO:0000256" key="7">
    <source>
        <dbReference type="ARBA" id="ARBA00023136"/>
    </source>
</evidence>
<dbReference type="PANTHER" id="PTHR22777:SF17">
    <property type="entry name" value="UPF0053 PROTEIN SLL0260"/>
    <property type="match status" value="1"/>
</dbReference>
<comment type="caution">
    <text evidence="13">The sequence shown here is derived from an EMBL/GenBank/DDBJ whole genome shotgun (WGS) entry which is preliminary data.</text>
</comment>
<evidence type="ECO:0000256" key="10">
    <source>
        <dbReference type="SAM" id="Phobius"/>
    </source>
</evidence>
<name>A0ABV6IVF8_9PROT</name>
<dbReference type="Pfam" id="PF01595">
    <property type="entry name" value="CNNM"/>
    <property type="match status" value="1"/>
</dbReference>
<feature type="transmembrane region" description="Helical" evidence="10">
    <location>
        <begin position="128"/>
        <end position="148"/>
    </location>
</feature>
<evidence type="ECO:0000256" key="8">
    <source>
        <dbReference type="PROSITE-ProRule" id="PRU00703"/>
    </source>
</evidence>
<keyword evidence="3 9" id="KW-0812">Transmembrane</keyword>
<dbReference type="Pfam" id="PF03471">
    <property type="entry name" value="CorC_HlyC"/>
    <property type="match status" value="1"/>
</dbReference>
<dbReference type="SMART" id="SM01091">
    <property type="entry name" value="CorC_HlyC"/>
    <property type="match status" value="1"/>
</dbReference>
<dbReference type="InterPro" id="IPR000644">
    <property type="entry name" value="CBS_dom"/>
</dbReference>
<evidence type="ECO:0000256" key="4">
    <source>
        <dbReference type="ARBA" id="ARBA00022737"/>
    </source>
</evidence>
<dbReference type="InterPro" id="IPR044751">
    <property type="entry name" value="Ion_transp-like_CBS"/>
</dbReference>
<dbReference type="Gene3D" id="3.10.580.10">
    <property type="entry name" value="CBS-domain"/>
    <property type="match status" value="1"/>
</dbReference>
<evidence type="ECO:0000256" key="6">
    <source>
        <dbReference type="ARBA" id="ARBA00023122"/>
    </source>
</evidence>
<feature type="domain" description="CBS" evidence="11">
    <location>
        <begin position="308"/>
        <end position="366"/>
    </location>
</feature>
<keyword evidence="5 9" id="KW-1133">Transmembrane helix</keyword>
<evidence type="ECO:0000256" key="5">
    <source>
        <dbReference type="ARBA" id="ARBA00022989"/>
    </source>
</evidence>
<evidence type="ECO:0000313" key="14">
    <source>
        <dbReference type="Proteomes" id="UP001589789"/>
    </source>
</evidence>
<organism evidence="13 14">
    <name type="scientific">Muricoccus vinaceus</name>
    <dbReference type="NCBI Taxonomy" id="424704"/>
    <lineage>
        <taxon>Bacteria</taxon>
        <taxon>Pseudomonadati</taxon>
        <taxon>Pseudomonadota</taxon>
        <taxon>Alphaproteobacteria</taxon>
        <taxon>Acetobacterales</taxon>
        <taxon>Roseomonadaceae</taxon>
        <taxon>Muricoccus</taxon>
    </lineage>
</organism>
<feature type="domain" description="CBS" evidence="11">
    <location>
        <begin position="244"/>
        <end position="303"/>
    </location>
</feature>
<dbReference type="InterPro" id="IPR016169">
    <property type="entry name" value="FAD-bd_PCMH_sub2"/>
</dbReference>
<gene>
    <name evidence="13" type="ORF">ACFFIC_17050</name>
</gene>
<feature type="domain" description="CNNM transmembrane" evidence="12">
    <location>
        <begin position="24"/>
        <end position="225"/>
    </location>
</feature>
<evidence type="ECO:0000256" key="2">
    <source>
        <dbReference type="ARBA" id="ARBA00006446"/>
    </source>
</evidence>
<evidence type="ECO:0000256" key="1">
    <source>
        <dbReference type="ARBA" id="ARBA00004141"/>
    </source>
</evidence>
<feature type="transmembrane region" description="Helical" evidence="10">
    <location>
        <begin position="32"/>
        <end position="53"/>
    </location>
</feature>